<dbReference type="Gene3D" id="3.30.70.100">
    <property type="match status" value="1"/>
</dbReference>
<dbReference type="PANTHER" id="PTHR34474:SF2">
    <property type="entry name" value="SIGNAL TRANSDUCTION PROTEIN TRAP"/>
    <property type="match status" value="1"/>
</dbReference>
<dbReference type="PANTHER" id="PTHR34474">
    <property type="entry name" value="SIGNAL TRANSDUCTION PROTEIN TRAP"/>
    <property type="match status" value="1"/>
</dbReference>
<evidence type="ECO:0000259" key="4">
    <source>
        <dbReference type="PROSITE" id="PS51725"/>
    </source>
</evidence>
<keyword evidence="6" id="KW-0560">Oxidoreductase</keyword>
<evidence type="ECO:0000256" key="1">
    <source>
        <dbReference type="ARBA" id="ARBA00009267"/>
    </source>
</evidence>
<feature type="domain" description="ABM" evidence="4">
    <location>
        <begin position="44"/>
        <end position="132"/>
    </location>
</feature>
<dbReference type="EMBL" id="JABBLX010000023">
    <property type="protein sequence ID" value="NMK98033.1"/>
    <property type="molecule type" value="Genomic_DNA"/>
</dbReference>
<keyword evidence="6" id="KW-0503">Monooxygenase</keyword>
<sequence length="156" mass="18661">MLINDAYKAYIIEETDHSFMIEKNNDKQYYEVLESINTLSNDAFCVLNHLFVNEGNEEAFEQKFLQRNKHLENVPGFRALRFLRPKTVGRHYIIVTLWEDRQAFYDWQNSAEYAETHKKRGTSKGVDHRIVNRDLSYNVRIELEKLHHHIDFESVI</sequence>
<organism evidence="6 8">
    <name type="scientific">Staphylococcus capitis</name>
    <dbReference type="NCBI Taxonomy" id="29388"/>
    <lineage>
        <taxon>Bacteria</taxon>
        <taxon>Bacillati</taxon>
        <taxon>Bacillota</taxon>
        <taxon>Bacilli</taxon>
        <taxon>Bacillales</taxon>
        <taxon>Staphylococcaceae</taxon>
        <taxon>Staphylococcus</taxon>
    </lineage>
</organism>
<name>A0A7X9WFC7_STACP</name>
<evidence type="ECO:0000313" key="6">
    <source>
        <dbReference type="EMBL" id="NMK98033.1"/>
    </source>
</evidence>
<protein>
    <recommendedName>
        <fullName evidence="2">Signal transduction protein TRAP</fullName>
    </recommendedName>
    <alternativeName>
        <fullName evidence="3">Target of RNAIII-activating protein</fullName>
    </alternativeName>
</protein>
<evidence type="ECO:0000313" key="8">
    <source>
        <dbReference type="Proteomes" id="UP000550736"/>
    </source>
</evidence>
<dbReference type="InterPro" id="IPR007138">
    <property type="entry name" value="ABM_dom"/>
</dbReference>
<dbReference type="AlphaFoldDB" id="A0A7X9WFC7"/>
<proteinExistence type="inferred from homology"/>
<reference evidence="7 8" key="1">
    <citation type="submission" date="2020-04" db="EMBL/GenBank/DDBJ databases">
        <title>The Epidemiology and Molecular Characteristics of Linezolid-Resistant Staphylococcus capitis in Huashan Hospital, Shanghai.</title>
        <authorList>
            <person name="Ding L."/>
            <person name="Li P."/>
            <person name="Yang Y."/>
            <person name="Lin D."/>
            <person name="Xu X."/>
        </authorList>
    </citation>
    <scope>NUCLEOTIDE SEQUENCE [LARGE SCALE GENOMIC DNA]</scope>
    <source>
        <strain evidence="6 8">12-86</strain>
        <strain evidence="5 7">17-84</strain>
    </source>
</reference>
<dbReference type="InterPro" id="IPR011008">
    <property type="entry name" value="Dimeric_a/b-barrel"/>
</dbReference>
<dbReference type="RefSeq" id="WP_030059173.1">
    <property type="nucleotide sequence ID" value="NZ_AP014956.1"/>
</dbReference>
<gene>
    <name evidence="6" type="ORF">HHM13_07995</name>
    <name evidence="5" type="ORF">HHM24_09250</name>
</gene>
<evidence type="ECO:0000313" key="7">
    <source>
        <dbReference type="Proteomes" id="UP000538955"/>
    </source>
</evidence>
<dbReference type="Proteomes" id="UP000538955">
    <property type="component" value="Unassembled WGS sequence"/>
</dbReference>
<accession>A0A7X9WFC7</accession>
<dbReference type="Proteomes" id="UP000550736">
    <property type="component" value="Unassembled WGS sequence"/>
</dbReference>
<dbReference type="PROSITE" id="PS51725">
    <property type="entry name" value="ABM"/>
    <property type="match status" value="1"/>
</dbReference>
<dbReference type="SUPFAM" id="SSF54909">
    <property type="entry name" value="Dimeric alpha+beta barrel"/>
    <property type="match status" value="1"/>
</dbReference>
<dbReference type="InterPro" id="IPR050404">
    <property type="entry name" value="Heme-degrading_MO"/>
</dbReference>
<dbReference type="Pfam" id="PF03992">
    <property type="entry name" value="ABM"/>
    <property type="match status" value="1"/>
</dbReference>
<evidence type="ECO:0000256" key="2">
    <source>
        <dbReference type="ARBA" id="ARBA00018486"/>
    </source>
</evidence>
<evidence type="ECO:0000313" key="5">
    <source>
        <dbReference type="EMBL" id="NMK54908.1"/>
    </source>
</evidence>
<comment type="caution">
    <text evidence="6">The sequence shown here is derived from an EMBL/GenBank/DDBJ whole genome shotgun (WGS) entry which is preliminary data.</text>
</comment>
<evidence type="ECO:0000256" key="3">
    <source>
        <dbReference type="ARBA" id="ARBA00032861"/>
    </source>
</evidence>
<keyword evidence="7" id="KW-1185">Reference proteome</keyword>
<comment type="similarity">
    <text evidence="1">Belongs to the TRAP family.</text>
</comment>
<dbReference type="EMBL" id="JABBMI010000069">
    <property type="protein sequence ID" value="NMK54908.1"/>
    <property type="molecule type" value="Genomic_DNA"/>
</dbReference>
<dbReference type="GO" id="GO:0004497">
    <property type="term" value="F:monooxygenase activity"/>
    <property type="evidence" value="ECO:0007669"/>
    <property type="project" value="UniProtKB-KW"/>
</dbReference>